<dbReference type="OrthoDB" id="3376052at2"/>
<gene>
    <name evidence="2" type="ORF">E1218_04940</name>
</gene>
<dbReference type="AlphaFoldDB" id="A0A4R4XEP6"/>
<name>A0A4R4XEP6_9ACTN</name>
<proteinExistence type="predicted"/>
<dbReference type="SUPFAM" id="SSF55729">
    <property type="entry name" value="Acyl-CoA N-acyltransferases (Nat)"/>
    <property type="match status" value="2"/>
</dbReference>
<accession>A0A4R4XEP6</accession>
<feature type="domain" description="N-acetyltransferase" evidence="1">
    <location>
        <begin position="158"/>
        <end position="299"/>
    </location>
</feature>
<dbReference type="InterPro" id="IPR016181">
    <property type="entry name" value="Acyl_CoA_acyltransferase"/>
</dbReference>
<dbReference type="Proteomes" id="UP000295172">
    <property type="component" value="Unassembled WGS sequence"/>
</dbReference>
<comment type="caution">
    <text evidence="2">The sequence shown here is derived from an EMBL/GenBank/DDBJ whole genome shotgun (WGS) entry which is preliminary data.</text>
</comment>
<dbReference type="Pfam" id="PF00583">
    <property type="entry name" value="Acetyltransf_1"/>
    <property type="match status" value="2"/>
</dbReference>
<evidence type="ECO:0000259" key="1">
    <source>
        <dbReference type="PROSITE" id="PS51186"/>
    </source>
</evidence>
<keyword evidence="3" id="KW-1185">Reference proteome</keyword>
<dbReference type="InterPro" id="IPR000182">
    <property type="entry name" value="GNAT_dom"/>
</dbReference>
<keyword evidence="2" id="KW-0808">Transferase</keyword>
<dbReference type="CDD" id="cd04301">
    <property type="entry name" value="NAT_SF"/>
    <property type="match status" value="2"/>
</dbReference>
<protein>
    <submittedName>
        <fullName evidence="2">GNAT family N-acetyltransferase</fullName>
    </submittedName>
</protein>
<evidence type="ECO:0000313" key="3">
    <source>
        <dbReference type="Proteomes" id="UP000295172"/>
    </source>
</evidence>
<dbReference type="PROSITE" id="PS51186">
    <property type="entry name" value="GNAT"/>
    <property type="match status" value="2"/>
</dbReference>
<dbReference type="RefSeq" id="WP_132316689.1">
    <property type="nucleotide sequence ID" value="NZ_SMKR01000013.1"/>
</dbReference>
<feature type="domain" description="N-acetyltransferase" evidence="1">
    <location>
        <begin position="2"/>
        <end position="147"/>
    </location>
</feature>
<organism evidence="2 3">
    <name type="scientific">Kribbella turkmenica</name>
    <dbReference type="NCBI Taxonomy" id="2530375"/>
    <lineage>
        <taxon>Bacteria</taxon>
        <taxon>Bacillati</taxon>
        <taxon>Actinomycetota</taxon>
        <taxon>Actinomycetes</taxon>
        <taxon>Propionibacteriales</taxon>
        <taxon>Kribbellaceae</taxon>
        <taxon>Kribbella</taxon>
    </lineage>
</organism>
<dbReference type="GO" id="GO:0016747">
    <property type="term" value="F:acyltransferase activity, transferring groups other than amino-acyl groups"/>
    <property type="evidence" value="ECO:0007669"/>
    <property type="project" value="InterPro"/>
</dbReference>
<dbReference type="Gene3D" id="3.40.630.30">
    <property type="match status" value="2"/>
</dbReference>
<dbReference type="EMBL" id="SMKR01000013">
    <property type="protein sequence ID" value="TDD29216.1"/>
    <property type="molecule type" value="Genomic_DNA"/>
</dbReference>
<reference evidence="2 3" key="1">
    <citation type="submission" date="2019-02" db="EMBL/GenBank/DDBJ databases">
        <title>Draft genome sequences of novel Actinobacteria.</title>
        <authorList>
            <person name="Sahin N."/>
            <person name="Ay H."/>
            <person name="Saygin H."/>
        </authorList>
    </citation>
    <scope>NUCLEOTIDE SEQUENCE [LARGE SCALE GENOMIC DNA]</scope>
    <source>
        <strain evidence="2 3">16K104</strain>
    </source>
</reference>
<dbReference type="PANTHER" id="PTHR43072">
    <property type="entry name" value="N-ACETYLTRANSFERASE"/>
    <property type="match status" value="1"/>
</dbReference>
<sequence length="302" mass="33639">MTAIRPVCTDADYEGWREVLVAIHPQERCPSVAELRDVEAPKRLLLIAKLDGKVVGTGLSDRSVLADRALVMVRVLPDARRQGIGSELLHALSHHAVAQGYEIATAGLDDEGSLAFAQRLGFVETRREVEQVRRVVAESWPESARLYDIVSVAERPELWAKAYEQVALPTFSDMDVPVWPAVSGEEWAELWINDPEAMFMAVVCDEVIGVAGLLVDADRPERAEVAYTGVRQEWRRRGVASNLKRTSMAWAADRGITEIYSWTQQGNENVRALNERLGFTYGAISIKVQATLPLHLPCAWPR</sequence>
<evidence type="ECO:0000313" key="2">
    <source>
        <dbReference type="EMBL" id="TDD29216.1"/>
    </source>
</evidence>